<keyword evidence="3" id="KW-1185">Reference proteome</keyword>
<evidence type="ECO:0000313" key="3">
    <source>
        <dbReference type="Proteomes" id="UP001392437"/>
    </source>
</evidence>
<dbReference type="AlphaFoldDB" id="A0AAW0QI83"/>
<protein>
    <submittedName>
        <fullName evidence="2">Uncharacterized protein</fullName>
    </submittedName>
</protein>
<evidence type="ECO:0000313" key="2">
    <source>
        <dbReference type="EMBL" id="KAK8105680.1"/>
    </source>
</evidence>
<name>A0AAW0QI83_9PEZI</name>
<evidence type="ECO:0000256" key="1">
    <source>
        <dbReference type="SAM" id="MobiDB-lite"/>
    </source>
</evidence>
<accession>A0AAW0QI83</accession>
<sequence>MPSESSSRVTYAKVGTYSADNSYPAGPSRRDDADRRRRPVTPAGRSSPDQRHYVAYRSPGQPLSPRAQAPAAPPSWVDEYDDDPVNDTQPDYYQTVPDRRAASSSPVSEPQLRRPPPAHTFDAFLTTPAPQSSNIWLRLLCGSKSNRGLVAGDNGHEARFARPLQPSASVRRRARHAGDEDGPYHVRTGYDADTGRTYYGLRDYDHR</sequence>
<feature type="region of interest" description="Disordered" evidence="1">
    <location>
        <begin position="1"/>
        <end position="116"/>
    </location>
</feature>
<comment type="caution">
    <text evidence="2">The sequence shown here is derived from an EMBL/GenBank/DDBJ whole genome shotgun (WGS) entry which is preliminary data.</text>
</comment>
<reference evidence="2 3" key="1">
    <citation type="submission" date="2023-01" db="EMBL/GenBank/DDBJ databases">
        <title>Analysis of 21 Apiospora genomes using comparative genomics revels a genus with tremendous synthesis potential of carbohydrate active enzymes and secondary metabolites.</title>
        <authorList>
            <person name="Sorensen T."/>
        </authorList>
    </citation>
    <scope>NUCLEOTIDE SEQUENCE [LARGE SCALE GENOMIC DNA]</scope>
    <source>
        <strain evidence="2 3">CBS 117206</strain>
    </source>
</reference>
<proteinExistence type="predicted"/>
<dbReference type="EMBL" id="JAQQWP010000008">
    <property type="protein sequence ID" value="KAK8105680.1"/>
    <property type="molecule type" value="Genomic_DNA"/>
</dbReference>
<gene>
    <name evidence="2" type="ORF">PG999_009039</name>
</gene>
<organism evidence="2 3">
    <name type="scientific">Apiospora kogelbergensis</name>
    <dbReference type="NCBI Taxonomy" id="1337665"/>
    <lineage>
        <taxon>Eukaryota</taxon>
        <taxon>Fungi</taxon>
        <taxon>Dikarya</taxon>
        <taxon>Ascomycota</taxon>
        <taxon>Pezizomycotina</taxon>
        <taxon>Sordariomycetes</taxon>
        <taxon>Xylariomycetidae</taxon>
        <taxon>Amphisphaeriales</taxon>
        <taxon>Apiosporaceae</taxon>
        <taxon>Apiospora</taxon>
    </lineage>
</organism>
<dbReference type="Proteomes" id="UP001392437">
    <property type="component" value="Unassembled WGS sequence"/>
</dbReference>